<feature type="domain" description="Myb-like" evidence="7">
    <location>
        <begin position="55"/>
        <end position="105"/>
    </location>
</feature>
<dbReference type="HOGENOM" id="CLU_021970_0_0_1"/>
<dbReference type="PANTHER" id="PTHR46621:SF1">
    <property type="entry name" value="SNRNA-ACTIVATING PROTEIN COMPLEX SUBUNIT 4"/>
    <property type="match status" value="1"/>
</dbReference>
<accession>K5WNP4</accession>
<evidence type="ECO:0000256" key="4">
    <source>
        <dbReference type="ARBA" id="ARBA00023242"/>
    </source>
</evidence>
<evidence type="ECO:0000259" key="8">
    <source>
        <dbReference type="PROSITE" id="PS50157"/>
    </source>
</evidence>
<keyword evidence="3" id="KW-0804">Transcription</keyword>
<feature type="domain" description="Myb-like" evidence="7">
    <location>
        <begin position="106"/>
        <end position="155"/>
    </location>
</feature>
<dbReference type="Pfam" id="PF13921">
    <property type="entry name" value="Myb_DNA-bind_6"/>
    <property type="match status" value="1"/>
</dbReference>
<dbReference type="InterPro" id="IPR009057">
    <property type="entry name" value="Homeodomain-like_sf"/>
</dbReference>
<evidence type="ECO:0000256" key="6">
    <source>
        <dbReference type="SAM" id="MobiDB-lite"/>
    </source>
</evidence>
<keyword evidence="2" id="KW-0238">DNA-binding</keyword>
<keyword evidence="4" id="KW-0539">Nucleus</keyword>
<evidence type="ECO:0000313" key="10">
    <source>
        <dbReference type="EMBL" id="EKM60799.1"/>
    </source>
</evidence>
<protein>
    <submittedName>
        <fullName evidence="10">Uncharacterized protein</fullName>
    </submittedName>
</protein>
<evidence type="ECO:0000259" key="7">
    <source>
        <dbReference type="PROSITE" id="PS50090"/>
    </source>
</evidence>
<dbReference type="KEGG" id="pco:PHACADRAFT_246943"/>
<feature type="domain" description="HTH myb-type" evidence="9">
    <location>
        <begin position="55"/>
        <end position="109"/>
    </location>
</feature>
<sequence>MTERGVGKPWTPEEDSLLKAAVSRYGDRDNWKNVATLVPGRTNKACRKRWLHSLSPNVKKTPWTPEEDELLLKLYAQYPEKWSIIARQITGRTDDACSKRYREALDPSLNKGDWTAEEDERLYAAYLSTGGKWREIGKLLNRSGLASRNRWRMLERKKASTAQRRGQSSTVALPSVPSMSSIPQPIDQALADPSTWEHIAYMNSEAYWEPETAYPSPYHMQESLPDSFVHQEAVYPEYSPAQTQVVPETFCSPNQRSPQPLPPFNYASSSLSSALSLPNASPSTSYLPTPESTRSVELRKLILDSSFETPPSVTQPTDSGSTAIVDLPLTTHHSPDLSSLGSTEISVPVPFPDSPQLSSHGEADTIVSPHPSIDTDTDAYPTPLSSPVGEYPAEVSDTASPSPSTTDQRPEGYYRTPQQKRKMLVEAKPATARKKTRVEGPPPRLSANLPVMADHSIKAYVCGFERCWPRTAEMSNVCYATSQELLDHWKVEHIDDATCERPFKCGIADCGKGWKSINGLQYHLQISRVHFQQAVTAKLLSERQSTDSPADDVSSEAPKKRVYRCTQPSCPNQYKQLSGLKYHLAHGHSQAQQLPTQLDMLPPALAKKVEQQIQNDIVSTA</sequence>
<dbReference type="Gene3D" id="3.30.160.60">
    <property type="entry name" value="Classic Zinc Finger"/>
    <property type="match status" value="1"/>
</dbReference>
<feature type="compositionally biased region" description="Polar residues" evidence="6">
    <location>
        <begin position="336"/>
        <end position="345"/>
    </location>
</feature>
<feature type="domain" description="HTH myb-type" evidence="9">
    <location>
        <begin position="110"/>
        <end position="159"/>
    </location>
</feature>
<evidence type="ECO:0000256" key="1">
    <source>
        <dbReference type="ARBA" id="ARBA00023015"/>
    </source>
</evidence>
<keyword evidence="5" id="KW-0862">Zinc</keyword>
<evidence type="ECO:0000256" key="2">
    <source>
        <dbReference type="ARBA" id="ARBA00023125"/>
    </source>
</evidence>
<organism evidence="10 11">
    <name type="scientific">Phanerochaete carnosa (strain HHB-10118-sp)</name>
    <name type="common">White-rot fungus</name>
    <name type="synonym">Peniophora carnosa</name>
    <dbReference type="NCBI Taxonomy" id="650164"/>
    <lineage>
        <taxon>Eukaryota</taxon>
        <taxon>Fungi</taxon>
        <taxon>Dikarya</taxon>
        <taxon>Basidiomycota</taxon>
        <taxon>Agaricomycotina</taxon>
        <taxon>Agaricomycetes</taxon>
        <taxon>Polyporales</taxon>
        <taxon>Phanerochaetaceae</taxon>
        <taxon>Phanerochaete</taxon>
    </lineage>
</organism>
<dbReference type="GO" id="GO:0042796">
    <property type="term" value="P:snRNA transcription by RNA polymerase III"/>
    <property type="evidence" value="ECO:0007669"/>
    <property type="project" value="TreeGrafter"/>
</dbReference>
<dbReference type="Proteomes" id="UP000008370">
    <property type="component" value="Unassembled WGS sequence"/>
</dbReference>
<dbReference type="SUPFAM" id="SSF46689">
    <property type="entry name" value="Homeodomain-like"/>
    <property type="match status" value="2"/>
</dbReference>
<dbReference type="EMBL" id="JH930468">
    <property type="protein sequence ID" value="EKM60799.1"/>
    <property type="molecule type" value="Genomic_DNA"/>
</dbReference>
<dbReference type="Pfam" id="PF00249">
    <property type="entry name" value="Myb_DNA-binding"/>
    <property type="match status" value="1"/>
</dbReference>
<keyword evidence="5" id="KW-0479">Metal-binding</keyword>
<dbReference type="GO" id="GO:0001006">
    <property type="term" value="F:RNA polymerase III type 3 promoter sequence-specific DNA binding"/>
    <property type="evidence" value="ECO:0007669"/>
    <property type="project" value="TreeGrafter"/>
</dbReference>
<feature type="domain" description="HTH myb-type" evidence="9">
    <location>
        <begin position="1"/>
        <end position="50"/>
    </location>
</feature>
<dbReference type="PROSITE" id="PS51294">
    <property type="entry name" value="HTH_MYB"/>
    <property type="match status" value="3"/>
</dbReference>
<gene>
    <name evidence="10" type="ORF">PHACADRAFT_246943</name>
</gene>
<dbReference type="InterPro" id="IPR051575">
    <property type="entry name" value="Myb-like_DNA-bd"/>
</dbReference>
<evidence type="ECO:0000256" key="3">
    <source>
        <dbReference type="ARBA" id="ARBA00023163"/>
    </source>
</evidence>
<dbReference type="Gene3D" id="1.10.10.60">
    <property type="entry name" value="Homeodomain-like"/>
    <property type="match status" value="3"/>
</dbReference>
<dbReference type="PROSITE" id="PS00028">
    <property type="entry name" value="ZINC_FINGER_C2H2_1"/>
    <property type="match status" value="1"/>
</dbReference>
<dbReference type="GeneID" id="18913940"/>
<feature type="region of interest" description="Disordered" evidence="6">
    <location>
        <begin position="157"/>
        <end position="179"/>
    </location>
</feature>
<dbReference type="InterPro" id="IPR001005">
    <property type="entry name" value="SANT/Myb"/>
</dbReference>
<dbReference type="SMART" id="SM00717">
    <property type="entry name" value="SANT"/>
    <property type="match status" value="3"/>
</dbReference>
<keyword evidence="5" id="KW-0863">Zinc-finger</keyword>
<feature type="domain" description="C2H2-type" evidence="8">
    <location>
        <begin position="503"/>
        <end position="535"/>
    </location>
</feature>
<dbReference type="OrthoDB" id="2143914at2759"/>
<evidence type="ECO:0000256" key="5">
    <source>
        <dbReference type="PROSITE-ProRule" id="PRU00042"/>
    </source>
</evidence>
<dbReference type="CDD" id="cd00167">
    <property type="entry name" value="SANT"/>
    <property type="match status" value="1"/>
</dbReference>
<dbReference type="PROSITE" id="PS50090">
    <property type="entry name" value="MYB_LIKE"/>
    <property type="match status" value="3"/>
</dbReference>
<feature type="region of interest" description="Disordered" evidence="6">
    <location>
        <begin position="335"/>
        <end position="418"/>
    </location>
</feature>
<keyword evidence="1" id="KW-0805">Transcription regulation</keyword>
<reference evidence="10 11" key="1">
    <citation type="journal article" date="2012" name="BMC Genomics">
        <title>Comparative genomics of the white-rot fungi, Phanerochaete carnosa and P. chrysosporium, to elucidate the genetic basis of the distinct wood types they colonize.</title>
        <authorList>
            <person name="Suzuki H."/>
            <person name="MacDonald J."/>
            <person name="Syed K."/>
            <person name="Salamov A."/>
            <person name="Hori C."/>
            <person name="Aerts A."/>
            <person name="Henrissat B."/>
            <person name="Wiebenga A."/>
            <person name="vanKuyk P.A."/>
            <person name="Barry K."/>
            <person name="Lindquist E."/>
            <person name="LaButti K."/>
            <person name="Lapidus A."/>
            <person name="Lucas S."/>
            <person name="Coutinho P."/>
            <person name="Gong Y."/>
            <person name="Samejima M."/>
            <person name="Mahadevan R."/>
            <person name="Abou-Zaid M."/>
            <person name="de Vries R.P."/>
            <person name="Igarashi K."/>
            <person name="Yadav J.S."/>
            <person name="Grigoriev I.V."/>
            <person name="Master E.R."/>
        </authorList>
    </citation>
    <scope>NUCLEOTIDE SEQUENCE [LARGE SCALE GENOMIC DNA]</scope>
    <source>
        <strain evidence="10 11">HHB-10118-sp</strain>
    </source>
</reference>
<name>K5WNP4_PHACS</name>
<dbReference type="GO" id="GO:0008270">
    <property type="term" value="F:zinc ion binding"/>
    <property type="evidence" value="ECO:0007669"/>
    <property type="project" value="UniProtKB-KW"/>
</dbReference>
<dbReference type="InterPro" id="IPR017930">
    <property type="entry name" value="Myb_dom"/>
</dbReference>
<evidence type="ECO:0000313" key="11">
    <source>
        <dbReference type="Proteomes" id="UP000008370"/>
    </source>
</evidence>
<dbReference type="InterPro" id="IPR013087">
    <property type="entry name" value="Znf_C2H2_type"/>
</dbReference>
<dbReference type="RefSeq" id="XP_007390245.1">
    <property type="nucleotide sequence ID" value="XM_007390183.1"/>
</dbReference>
<dbReference type="GO" id="GO:0019185">
    <property type="term" value="C:snRNA-activating protein complex"/>
    <property type="evidence" value="ECO:0007669"/>
    <property type="project" value="TreeGrafter"/>
</dbReference>
<feature type="compositionally biased region" description="Low complexity" evidence="6">
    <location>
        <begin position="396"/>
        <end position="407"/>
    </location>
</feature>
<dbReference type="SMART" id="SM00355">
    <property type="entry name" value="ZnF_C2H2"/>
    <property type="match status" value="3"/>
</dbReference>
<dbReference type="GO" id="GO:0000978">
    <property type="term" value="F:RNA polymerase II cis-regulatory region sequence-specific DNA binding"/>
    <property type="evidence" value="ECO:0007669"/>
    <property type="project" value="TreeGrafter"/>
</dbReference>
<evidence type="ECO:0000259" key="9">
    <source>
        <dbReference type="PROSITE" id="PS51294"/>
    </source>
</evidence>
<dbReference type="InParanoid" id="K5WNP4"/>
<dbReference type="PROSITE" id="PS50157">
    <property type="entry name" value="ZINC_FINGER_C2H2_2"/>
    <property type="match status" value="1"/>
</dbReference>
<dbReference type="PANTHER" id="PTHR46621">
    <property type="entry name" value="SNRNA-ACTIVATING PROTEIN COMPLEX SUBUNIT 4"/>
    <property type="match status" value="1"/>
</dbReference>
<feature type="compositionally biased region" description="Polar residues" evidence="6">
    <location>
        <begin position="160"/>
        <end position="179"/>
    </location>
</feature>
<dbReference type="GO" id="GO:0042795">
    <property type="term" value="P:snRNA transcription by RNA polymerase II"/>
    <property type="evidence" value="ECO:0007669"/>
    <property type="project" value="TreeGrafter"/>
</dbReference>
<keyword evidence="11" id="KW-1185">Reference proteome</keyword>
<feature type="domain" description="Myb-like" evidence="7">
    <location>
        <begin position="9"/>
        <end position="54"/>
    </location>
</feature>
<dbReference type="AlphaFoldDB" id="K5WNP4"/>
<proteinExistence type="predicted"/>